<dbReference type="InterPro" id="IPR029024">
    <property type="entry name" value="TerB-like"/>
</dbReference>
<protein>
    <submittedName>
        <fullName evidence="1">TerB family tellurite resistance protein</fullName>
    </submittedName>
</protein>
<dbReference type="CDD" id="cd07177">
    <property type="entry name" value="terB_like"/>
    <property type="match status" value="1"/>
</dbReference>
<comment type="caution">
    <text evidence="1">The sequence shown here is derived from an EMBL/GenBank/DDBJ whole genome shotgun (WGS) entry which is preliminary data.</text>
</comment>
<dbReference type="Gene3D" id="1.10.3680.10">
    <property type="entry name" value="TerB-like"/>
    <property type="match status" value="1"/>
</dbReference>
<accession>A0ABT3CSW3</accession>
<reference evidence="1 2" key="1">
    <citation type="submission" date="2022-10" db="EMBL/GenBank/DDBJ databases">
        <title>Comparative genomics and taxonomic characterization of three novel marine species of genus Reichenbachiella exhibiting antioxidant and polysaccharide degradation activities.</title>
        <authorList>
            <person name="Muhammad N."/>
            <person name="Lee Y.-J."/>
            <person name="Ko J."/>
            <person name="Kim S.-G."/>
        </authorList>
    </citation>
    <scope>NUCLEOTIDE SEQUENCE [LARGE SCALE GENOMIC DNA]</scope>
    <source>
        <strain evidence="1 2">ABR2-5</strain>
    </source>
</reference>
<dbReference type="Proteomes" id="UP001300692">
    <property type="component" value="Unassembled WGS sequence"/>
</dbReference>
<evidence type="ECO:0000313" key="1">
    <source>
        <dbReference type="EMBL" id="MCV9386717.1"/>
    </source>
</evidence>
<proteinExistence type="predicted"/>
<name>A0ABT3CSW3_9BACT</name>
<dbReference type="EMBL" id="JAOYOD010000001">
    <property type="protein sequence ID" value="MCV9386717.1"/>
    <property type="molecule type" value="Genomic_DNA"/>
</dbReference>
<keyword evidence="2" id="KW-1185">Reference proteome</keyword>
<organism evidence="1 2">
    <name type="scientific">Reichenbachiella ulvae</name>
    <dbReference type="NCBI Taxonomy" id="2980104"/>
    <lineage>
        <taxon>Bacteria</taxon>
        <taxon>Pseudomonadati</taxon>
        <taxon>Bacteroidota</taxon>
        <taxon>Cytophagia</taxon>
        <taxon>Cytophagales</taxon>
        <taxon>Reichenbachiellaceae</taxon>
        <taxon>Reichenbachiella</taxon>
    </lineage>
</organism>
<sequence>MSNIHLNILIQLAKADGVIVQEEIDMIHEVGRANGMTDEEIRECYEQEMDLDNLSSLSDDEKYELIYSIVQLMKIDGKLYNEEIKYCAKMAAKLGYEESVLFELMLKIYADPDLCADKEALKKHIQEFLIS</sequence>
<dbReference type="SUPFAM" id="SSF158682">
    <property type="entry name" value="TerB-like"/>
    <property type="match status" value="1"/>
</dbReference>
<gene>
    <name evidence="1" type="ORF">N7U62_08590</name>
</gene>
<evidence type="ECO:0000313" key="2">
    <source>
        <dbReference type="Proteomes" id="UP001300692"/>
    </source>
</evidence>
<dbReference type="RefSeq" id="WP_264137540.1">
    <property type="nucleotide sequence ID" value="NZ_JAOYOD010000001.1"/>
</dbReference>